<dbReference type="AlphaFoldDB" id="A0A3A1YRV2"/>
<accession>A0A3A1YRV2</accession>
<evidence type="ECO:0000313" key="3">
    <source>
        <dbReference type="EMBL" id="RIY39979.1"/>
    </source>
</evidence>
<feature type="compositionally biased region" description="Low complexity" evidence="1">
    <location>
        <begin position="632"/>
        <end position="647"/>
    </location>
</feature>
<dbReference type="OrthoDB" id="3249147at2"/>
<dbReference type="SUPFAM" id="SSF52374">
    <property type="entry name" value="Nucleotidylyl transferase"/>
    <property type="match status" value="1"/>
</dbReference>
<gene>
    <name evidence="3" type="ORF">CKF58_01345</name>
</gene>
<dbReference type="InterPro" id="IPR004821">
    <property type="entry name" value="Cyt_trans-like"/>
</dbReference>
<evidence type="ECO:0000313" key="4">
    <source>
        <dbReference type="Proteomes" id="UP000265916"/>
    </source>
</evidence>
<evidence type="ECO:0000259" key="2">
    <source>
        <dbReference type="Pfam" id="PF01467"/>
    </source>
</evidence>
<dbReference type="InterPro" id="IPR014729">
    <property type="entry name" value="Rossmann-like_a/b/a_fold"/>
</dbReference>
<dbReference type="Proteomes" id="UP000265916">
    <property type="component" value="Unassembled WGS sequence"/>
</dbReference>
<feature type="domain" description="Cytidyltransferase-like" evidence="2">
    <location>
        <begin position="75"/>
        <end position="220"/>
    </location>
</feature>
<organism evidence="3 4">
    <name type="scientific">Psittacicella hinzii</name>
    <dbReference type="NCBI Taxonomy" id="2028575"/>
    <lineage>
        <taxon>Bacteria</taxon>
        <taxon>Pseudomonadati</taxon>
        <taxon>Pseudomonadota</taxon>
        <taxon>Gammaproteobacteria</taxon>
        <taxon>Pasteurellales</taxon>
        <taxon>Psittacicellaceae</taxon>
        <taxon>Psittacicella</taxon>
    </lineage>
</organism>
<dbReference type="PANTHER" id="PTHR37512:SF1">
    <property type="entry name" value="NADR_TTD14 AAA DOMAIN-CONTAINING PROTEIN"/>
    <property type="match status" value="1"/>
</dbReference>
<dbReference type="EMBL" id="NRJG01000022">
    <property type="protein sequence ID" value="RIY39979.1"/>
    <property type="molecule type" value="Genomic_DNA"/>
</dbReference>
<dbReference type="Pfam" id="PF01467">
    <property type="entry name" value="CTP_transf_like"/>
    <property type="match status" value="1"/>
</dbReference>
<evidence type="ECO:0000256" key="1">
    <source>
        <dbReference type="SAM" id="MobiDB-lite"/>
    </source>
</evidence>
<dbReference type="PANTHER" id="PTHR37512">
    <property type="entry name" value="TRIFUNCTIONAL NAD BIOSYNTHESIS/REGULATOR PROTEIN NADR"/>
    <property type="match status" value="1"/>
</dbReference>
<comment type="caution">
    <text evidence="3">The sequence shown here is derived from an EMBL/GenBank/DDBJ whole genome shotgun (WGS) entry which is preliminary data.</text>
</comment>
<keyword evidence="4" id="KW-1185">Reference proteome</keyword>
<dbReference type="Gene3D" id="3.40.50.620">
    <property type="entry name" value="HUPs"/>
    <property type="match status" value="1"/>
</dbReference>
<feature type="region of interest" description="Disordered" evidence="1">
    <location>
        <begin position="632"/>
        <end position="659"/>
    </location>
</feature>
<proteinExistence type="predicted"/>
<sequence>MKKANPVFAETLSDAELEELKLAFEESAEYAYEQVNEHRRSYEPLDIENQVFISKSLHTTKSAQLTKDNPRIGVIFGKFYPLHQGHLYMIDRARTECDHLYVFVCSDEKRDEKLFWDSSIPVQPTREVRTAWVKRATDSYDNVEVFNLREDNIPSYPNGWFEWAKVVQFYLDQLPLKPQYVYTSEPQDAENYKYYLDLEAVLVDPNRGYVPISGTACRKRIFDNFKYLPEVVKADVVLNINLDLDDLLRFYGIDKNVKSSELARIARALQHMCRNYGFNFCTPLLDDFAQQDITYSFGNNSPVTITWGNPGPIPGTKAGSQVHELLKTTEQVVETTAQQQEQEALYQTQSHDYIYAHSHSCATTSVLNNINTNTVGDTNTSDVVTSAINQVREQEDASLIEALAAHDAEFASNVGISKEISSWFNQAIGLPERKLTANAFNHYTVRIFSLQDQAFYQEGKVPANLATDWKLIRNIVQAQNDEYYVACALHNKFRYVEHLAPLYLGVTNYAGLWDASLNFLPTGLNFKLSPGLSYKVGIAQLHDLELAVVTVVRTLIARLQEKIPHPYDPMIITRPSEQRMRRLSYCIRRLKNLTAQNDSDKLAALESLATSTELNAASSVVSGIDLTAATAEQAQTQAQQDQQVAQDENAEPKRGRGKSPQEYIAHLEAEIAAYVAERERTGINFLYNRVNPTDPVAPKTYIFNRNQEDDALRSKQAIKYLIDNYINWIDLYSFKLPGFGYITPALDLRPSVEQRIRSSQASRVKEPRLADKWQDSEA</sequence>
<dbReference type="NCBIfam" id="TIGR00125">
    <property type="entry name" value="cyt_tran_rel"/>
    <property type="match status" value="1"/>
</dbReference>
<dbReference type="InterPro" id="IPR052735">
    <property type="entry name" value="NAD_biosynth-regulator"/>
</dbReference>
<dbReference type="GO" id="GO:0003824">
    <property type="term" value="F:catalytic activity"/>
    <property type="evidence" value="ECO:0007669"/>
    <property type="project" value="InterPro"/>
</dbReference>
<name>A0A3A1YRV2_9GAMM</name>
<protein>
    <recommendedName>
        <fullName evidence="2">Cytidyltransferase-like domain-containing protein</fullName>
    </recommendedName>
</protein>
<dbReference type="RefSeq" id="WP_119530195.1">
    <property type="nucleotide sequence ID" value="NZ_JBHSSP010000010.1"/>
</dbReference>
<reference evidence="3 4" key="1">
    <citation type="submission" date="2017-08" db="EMBL/GenBank/DDBJ databases">
        <title>Reclassification of Bisgaard taxon 37 and 44.</title>
        <authorList>
            <person name="Christensen H."/>
        </authorList>
    </citation>
    <scope>NUCLEOTIDE SEQUENCE [LARGE SCALE GENOMIC DNA]</scope>
    <source>
        <strain evidence="3 4">111</strain>
    </source>
</reference>